<dbReference type="InterPro" id="IPR021958">
    <property type="entry name" value="DUF3575"/>
</dbReference>
<feature type="chain" id="PRO_5011475592" description="DUF3575 domain-containing protein" evidence="1">
    <location>
        <begin position="24"/>
        <end position="186"/>
    </location>
</feature>
<dbReference type="STRING" id="1003.SAMN04488541_102220"/>
<dbReference type="Proteomes" id="UP000199513">
    <property type="component" value="Unassembled WGS sequence"/>
</dbReference>
<feature type="signal peptide" evidence="1">
    <location>
        <begin position="1"/>
        <end position="23"/>
    </location>
</feature>
<dbReference type="EMBL" id="FONY01000022">
    <property type="protein sequence ID" value="SFF25524.1"/>
    <property type="molecule type" value="Genomic_DNA"/>
</dbReference>
<sequence length="186" mass="20387">MKKVKILFALLIAIFSLGSSSFAQDGKKNIFKVNVISPIVRTGSFFYERAITQKSSLQLGVFYTGYSVDDTKLRGFGITPEYRFYLSQSKEAPQGFFVAPFVRYESLNLSTNSSRDEATLSTFGGGLLIGGQWIFSNIISLDVFGGPRVNSRSFKASTSGTTEDDFTLTGFGSFGFRFGVTLGIAF</sequence>
<evidence type="ECO:0000313" key="3">
    <source>
        <dbReference type="Proteomes" id="UP000199513"/>
    </source>
</evidence>
<keyword evidence="1" id="KW-0732">Signal</keyword>
<dbReference type="Pfam" id="PF12099">
    <property type="entry name" value="DUF3575"/>
    <property type="match status" value="1"/>
</dbReference>
<keyword evidence="3" id="KW-1185">Reference proteome</keyword>
<protein>
    <recommendedName>
        <fullName evidence="4">DUF3575 domain-containing protein</fullName>
    </recommendedName>
</protein>
<organism evidence="2 3">
    <name type="scientific">Thermoflexibacter ruber</name>
    <dbReference type="NCBI Taxonomy" id="1003"/>
    <lineage>
        <taxon>Bacteria</taxon>
        <taxon>Pseudomonadati</taxon>
        <taxon>Bacteroidota</taxon>
        <taxon>Cytophagia</taxon>
        <taxon>Cytophagales</taxon>
        <taxon>Thermoflexibacteraceae</taxon>
        <taxon>Thermoflexibacter</taxon>
    </lineage>
</organism>
<gene>
    <name evidence="2" type="ORF">SAMN04488541_102220</name>
</gene>
<dbReference type="OrthoDB" id="1118958at2"/>
<dbReference type="AlphaFoldDB" id="A0A1I2H5R8"/>
<proteinExistence type="predicted"/>
<accession>A0A1I2H5R8</accession>
<evidence type="ECO:0000313" key="2">
    <source>
        <dbReference type="EMBL" id="SFF25524.1"/>
    </source>
</evidence>
<evidence type="ECO:0000256" key="1">
    <source>
        <dbReference type="SAM" id="SignalP"/>
    </source>
</evidence>
<dbReference type="RefSeq" id="WP_091546027.1">
    <property type="nucleotide sequence ID" value="NZ_FONY01000022.1"/>
</dbReference>
<evidence type="ECO:0008006" key="4">
    <source>
        <dbReference type="Google" id="ProtNLM"/>
    </source>
</evidence>
<reference evidence="2 3" key="1">
    <citation type="submission" date="2016-10" db="EMBL/GenBank/DDBJ databases">
        <authorList>
            <person name="de Groot N.N."/>
        </authorList>
    </citation>
    <scope>NUCLEOTIDE SEQUENCE [LARGE SCALE GENOMIC DNA]</scope>
    <source>
        <strain>GEY</strain>
        <strain evidence="3">DSM 9560</strain>
    </source>
</reference>
<name>A0A1I2H5R8_9BACT</name>